<dbReference type="Proteomes" id="UP001207468">
    <property type="component" value="Unassembled WGS sequence"/>
</dbReference>
<evidence type="ECO:0000313" key="2">
    <source>
        <dbReference type="Proteomes" id="UP001207468"/>
    </source>
</evidence>
<name>A0ACC0TWM7_9AGAM</name>
<dbReference type="EMBL" id="JAGFNK010000385">
    <property type="protein sequence ID" value="KAI9451246.1"/>
    <property type="molecule type" value="Genomic_DNA"/>
</dbReference>
<evidence type="ECO:0000313" key="1">
    <source>
        <dbReference type="EMBL" id="KAI9451246.1"/>
    </source>
</evidence>
<protein>
    <submittedName>
        <fullName evidence="1">Uncharacterized protein</fullName>
    </submittedName>
</protein>
<sequence length="212" mass="24495">MLSFWLCQIFFPLVHLISSHLVSMPTTADPDTCTIHLRYCFPIHGHHPVQRPCSRNRHTLDQGISSDHRYLCSYRTTVVYVNVLKNEEICYKHPVHCLLPYLACRIGTIPPDRKAIHRTTYQYSNHRCRAIPFSRAHGALGRRGIQHVRVLVPSTHYPGHGTRHSQGVLDGTERSFPRVGRAPTRLGTKVARPWLPWTGRQQRKDTRRTQAR</sequence>
<comment type="caution">
    <text evidence="1">The sequence shown here is derived from an EMBL/GenBank/DDBJ whole genome shotgun (WGS) entry which is preliminary data.</text>
</comment>
<accession>A0ACC0TWM7</accession>
<reference evidence="1" key="1">
    <citation type="submission" date="2021-03" db="EMBL/GenBank/DDBJ databases">
        <title>Evolutionary priming and transition to the ectomycorrhizal habit in an iconic lineage of mushroom-forming fungi: is preadaptation a requirement?</title>
        <authorList>
            <consortium name="DOE Joint Genome Institute"/>
            <person name="Looney B.P."/>
            <person name="Miyauchi S."/>
            <person name="Morin E."/>
            <person name="Drula E."/>
            <person name="Courty P.E."/>
            <person name="Chicoki N."/>
            <person name="Fauchery L."/>
            <person name="Kohler A."/>
            <person name="Kuo A."/>
            <person name="LaButti K."/>
            <person name="Pangilinan J."/>
            <person name="Lipzen A."/>
            <person name="Riley R."/>
            <person name="Andreopoulos W."/>
            <person name="He G."/>
            <person name="Johnson J."/>
            <person name="Barry K.W."/>
            <person name="Grigoriev I.V."/>
            <person name="Nagy L."/>
            <person name="Hibbett D."/>
            <person name="Henrissat B."/>
            <person name="Matheny P.B."/>
            <person name="Labbe J."/>
            <person name="Martin A.F."/>
        </authorList>
    </citation>
    <scope>NUCLEOTIDE SEQUENCE</scope>
    <source>
        <strain evidence="1">BPL698</strain>
    </source>
</reference>
<keyword evidence="2" id="KW-1185">Reference proteome</keyword>
<organism evidence="1 2">
    <name type="scientific">Russula earlei</name>
    <dbReference type="NCBI Taxonomy" id="71964"/>
    <lineage>
        <taxon>Eukaryota</taxon>
        <taxon>Fungi</taxon>
        <taxon>Dikarya</taxon>
        <taxon>Basidiomycota</taxon>
        <taxon>Agaricomycotina</taxon>
        <taxon>Agaricomycetes</taxon>
        <taxon>Russulales</taxon>
        <taxon>Russulaceae</taxon>
        <taxon>Russula</taxon>
    </lineage>
</organism>
<proteinExistence type="predicted"/>
<gene>
    <name evidence="1" type="ORF">F5148DRAFT_552651</name>
</gene>